<dbReference type="SUPFAM" id="SSF53623">
    <property type="entry name" value="MurD-like peptide ligases, catalytic domain"/>
    <property type="match status" value="1"/>
</dbReference>
<dbReference type="Proteomes" id="UP000277294">
    <property type="component" value="Unassembled WGS sequence"/>
</dbReference>
<keyword evidence="3 9" id="KW-0963">Cytoplasm</keyword>
<dbReference type="GO" id="GO:0009252">
    <property type="term" value="P:peptidoglycan biosynthetic process"/>
    <property type="evidence" value="ECO:0007669"/>
    <property type="project" value="UniProtKB-UniRule"/>
</dbReference>
<keyword evidence="9 10" id="KW-0961">Cell wall biogenesis/degradation</keyword>
<dbReference type="InterPro" id="IPR005762">
    <property type="entry name" value="MurD"/>
</dbReference>
<organism evidence="13 14">
    <name type="scientific">Pigmentiphaga humi</name>
    <dbReference type="NCBI Taxonomy" id="2478468"/>
    <lineage>
        <taxon>Bacteria</taxon>
        <taxon>Pseudomonadati</taxon>
        <taxon>Pseudomonadota</taxon>
        <taxon>Betaproteobacteria</taxon>
        <taxon>Burkholderiales</taxon>
        <taxon>Alcaligenaceae</taxon>
        <taxon>Pigmentiphaga</taxon>
    </lineage>
</organism>
<keyword evidence="9 10" id="KW-0133">Cell shape</keyword>
<dbReference type="Pfam" id="PF08245">
    <property type="entry name" value="Mur_ligase_M"/>
    <property type="match status" value="1"/>
</dbReference>
<evidence type="ECO:0000259" key="11">
    <source>
        <dbReference type="Pfam" id="PF02875"/>
    </source>
</evidence>
<evidence type="ECO:0000256" key="1">
    <source>
        <dbReference type="ARBA" id="ARBA00004496"/>
    </source>
</evidence>
<evidence type="ECO:0000256" key="10">
    <source>
        <dbReference type="RuleBase" id="RU003664"/>
    </source>
</evidence>
<comment type="similarity">
    <text evidence="9">Belongs to the MurCDEF family.</text>
</comment>
<dbReference type="EMBL" id="UWPJ01000014">
    <property type="protein sequence ID" value="VCU69549.1"/>
    <property type="molecule type" value="Genomic_DNA"/>
</dbReference>
<dbReference type="PANTHER" id="PTHR43692:SF1">
    <property type="entry name" value="UDP-N-ACETYLMURAMOYLALANINE--D-GLUTAMATE LIGASE"/>
    <property type="match status" value="1"/>
</dbReference>
<accession>A0A3P4AZR2</accession>
<dbReference type="GO" id="GO:0051301">
    <property type="term" value="P:cell division"/>
    <property type="evidence" value="ECO:0007669"/>
    <property type="project" value="UniProtKB-KW"/>
</dbReference>
<dbReference type="UniPathway" id="UPA00219"/>
<evidence type="ECO:0000256" key="4">
    <source>
        <dbReference type="ARBA" id="ARBA00022598"/>
    </source>
</evidence>
<gene>
    <name evidence="9 13" type="primary">murD</name>
    <name evidence="13" type="ORF">PIGHUM_01612</name>
</gene>
<evidence type="ECO:0000313" key="14">
    <source>
        <dbReference type="Proteomes" id="UP000277294"/>
    </source>
</evidence>
<dbReference type="GO" id="GO:0008360">
    <property type="term" value="P:regulation of cell shape"/>
    <property type="evidence" value="ECO:0007669"/>
    <property type="project" value="UniProtKB-KW"/>
</dbReference>
<evidence type="ECO:0000256" key="8">
    <source>
        <dbReference type="ARBA" id="ARBA00023306"/>
    </source>
</evidence>
<dbReference type="Pfam" id="PF21799">
    <property type="entry name" value="MurD-like_N"/>
    <property type="match status" value="1"/>
</dbReference>
<dbReference type="GO" id="GO:0008764">
    <property type="term" value="F:UDP-N-acetylmuramoylalanine-D-glutamate ligase activity"/>
    <property type="evidence" value="ECO:0007669"/>
    <property type="project" value="UniProtKB-UniRule"/>
</dbReference>
<dbReference type="GO" id="GO:0004326">
    <property type="term" value="F:tetrahydrofolylpolyglutamate synthase activity"/>
    <property type="evidence" value="ECO:0007669"/>
    <property type="project" value="InterPro"/>
</dbReference>
<comment type="function">
    <text evidence="9 10">Cell wall formation. Catalyzes the addition of glutamate to the nucleotide precursor UDP-N-acetylmuramoyl-L-alanine (UMA).</text>
</comment>
<dbReference type="InterPro" id="IPR036565">
    <property type="entry name" value="Mur-like_cat_sf"/>
</dbReference>
<keyword evidence="7 9" id="KW-0067">ATP-binding</keyword>
<evidence type="ECO:0000256" key="9">
    <source>
        <dbReference type="HAMAP-Rule" id="MF_00639"/>
    </source>
</evidence>
<dbReference type="PANTHER" id="PTHR43692">
    <property type="entry name" value="UDP-N-ACETYLMURAMOYLALANINE--D-GLUTAMATE LIGASE"/>
    <property type="match status" value="1"/>
</dbReference>
<keyword evidence="5 9" id="KW-0132">Cell division</keyword>
<evidence type="ECO:0000313" key="13">
    <source>
        <dbReference type="EMBL" id="VCU69549.1"/>
    </source>
</evidence>
<proteinExistence type="inferred from homology"/>
<dbReference type="NCBIfam" id="TIGR01087">
    <property type="entry name" value="murD"/>
    <property type="match status" value="1"/>
</dbReference>
<keyword evidence="9 10" id="KW-0573">Peptidoglycan synthesis</keyword>
<dbReference type="Pfam" id="PF02875">
    <property type="entry name" value="Mur_ligase_C"/>
    <property type="match status" value="1"/>
</dbReference>
<feature type="domain" description="Mur ligase central" evidence="12">
    <location>
        <begin position="145"/>
        <end position="349"/>
    </location>
</feature>
<dbReference type="EC" id="6.3.2.9" evidence="9 10"/>
<comment type="pathway">
    <text evidence="2 9 10">Cell wall biogenesis; peptidoglycan biosynthesis.</text>
</comment>
<keyword evidence="14" id="KW-1185">Reference proteome</keyword>
<evidence type="ECO:0000256" key="2">
    <source>
        <dbReference type="ARBA" id="ARBA00004752"/>
    </source>
</evidence>
<dbReference type="GO" id="GO:0005737">
    <property type="term" value="C:cytoplasm"/>
    <property type="evidence" value="ECO:0007669"/>
    <property type="project" value="UniProtKB-SubCell"/>
</dbReference>
<evidence type="ECO:0000259" key="12">
    <source>
        <dbReference type="Pfam" id="PF08245"/>
    </source>
</evidence>
<sequence>MTPVNTPQQALAQAPATLVLGLGESGAAAVRWCARLGGALRVADSRAEPAGLAELRAGAQQAEFVLGPAALVEREGGAMFDPGLLDGVERVVISPGLALQAAPARELVLAARERGIPVVSEIELFALALADLAATRGYAPSVLAVTGTNGKTTVCALTGYLLEAAGKTAVVAGNISPAALIALGKALDEDRLPDAWVLELSSFQLETTHSLEPHAGAVLNLTQDHLDWHGDMQAYGAAKARLLAVAKIAVVNRDDPLVAAMVERLDGERVRGFGREAPALTGDLGLDHSHGVAWLAEAAAEDFDMPAPRRKKGEVITRPEGRLNRLMPVDALQIRGLHNALNAQAALLLARSLGLPWGALLRAVREYRGEPHRVEFVRSIAGVDFVDDSKGTNVGATVAALEGLGQRCVLIAGGVGKGQDFAPLARAVAMAARAVVLIGRDAPQIADALGGAGVPLEQAASLEAAVAAGLGLAEPGDAVLLSPACASFDMFRDYKHRADVFVDAVHELAADRGEV</sequence>
<comment type="subcellular location">
    <subcellularLocation>
        <location evidence="1 9 10">Cytoplasm</location>
    </subcellularLocation>
</comment>
<dbReference type="InterPro" id="IPR018109">
    <property type="entry name" value="Folylpolyglutamate_synth_CS"/>
</dbReference>
<dbReference type="Gene3D" id="3.40.50.720">
    <property type="entry name" value="NAD(P)-binding Rossmann-like Domain"/>
    <property type="match status" value="1"/>
</dbReference>
<dbReference type="PROSITE" id="PS01011">
    <property type="entry name" value="FOLYLPOLYGLU_SYNT_1"/>
    <property type="match status" value="1"/>
</dbReference>
<keyword evidence="4 9" id="KW-0436">Ligase</keyword>
<dbReference type="HAMAP" id="MF_00639">
    <property type="entry name" value="MurD"/>
    <property type="match status" value="1"/>
</dbReference>
<evidence type="ECO:0000256" key="6">
    <source>
        <dbReference type="ARBA" id="ARBA00022741"/>
    </source>
</evidence>
<evidence type="ECO:0000256" key="5">
    <source>
        <dbReference type="ARBA" id="ARBA00022618"/>
    </source>
</evidence>
<dbReference type="GO" id="GO:0005524">
    <property type="term" value="F:ATP binding"/>
    <property type="evidence" value="ECO:0007669"/>
    <property type="project" value="UniProtKB-UniRule"/>
</dbReference>
<keyword evidence="6 9" id="KW-0547">Nucleotide-binding</keyword>
<dbReference type="SUPFAM" id="SSF53244">
    <property type="entry name" value="MurD-like peptide ligases, peptide-binding domain"/>
    <property type="match status" value="1"/>
</dbReference>
<evidence type="ECO:0000256" key="7">
    <source>
        <dbReference type="ARBA" id="ARBA00022840"/>
    </source>
</evidence>
<dbReference type="AlphaFoldDB" id="A0A3P4AZR2"/>
<dbReference type="InterPro" id="IPR004101">
    <property type="entry name" value="Mur_ligase_C"/>
</dbReference>
<dbReference type="Gene3D" id="3.40.1190.10">
    <property type="entry name" value="Mur-like, catalytic domain"/>
    <property type="match status" value="1"/>
</dbReference>
<evidence type="ECO:0000256" key="3">
    <source>
        <dbReference type="ARBA" id="ARBA00022490"/>
    </source>
</evidence>
<keyword evidence="8 9" id="KW-0131">Cell cycle</keyword>
<feature type="domain" description="Mur ligase C-terminal" evidence="11">
    <location>
        <begin position="372"/>
        <end position="485"/>
    </location>
</feature>
<dbReference type="InterPro" id="IPR013221">
    <property type="entry name" value="Mur_ligase_cen"/>
</dbReference>
<comment type="catalytic activity">
    <reaction evidence="9 10">
        <text>UDP-N-acetyl-alpha-D-muramoyl-L-alanine + D-glutamate + ATP = UDP-N-acetyl-alpha-D-muramoyl-L-alanyl-D-glutamate + ADP + phosphate + H(+)</text>
        <dbReference type="Rhea" id="RHEA:16429"/>
        <dbReference type="ChEBI" id="CHEBI:15378"/>
        <dbReference type="ChEBI" id="CHEBI:29986"/>
        <dbReference type="ChEBI" id="CHEBI:30616"/>
        <dbReference type="ChEBI" id="CHEBI:43474"/>
        <dbReference type="ChEBI" id="CHEBI:83898"/>
        <dbReference type="ChEBI" id="CHEBI:83900"/>
        <dbReference type="ChEBI" id="CHEBI:456216"/>
        <dbReference type="EC" id="6.3.2.9"/>
    </reaction>
</comment>
<name>A0A3P4AZR2_9BURK</name>
<dbReference type="SUPFAM" id="SSF51984">
    <property type="entry name" value="MurCD N-terminal domain"/>
    <property type="match status" value="1"/>
</dbReference>
<dbReference type="GO" id="GO:0071555">
    <property type="term" value="P:cell wall organization"/>
    <property type="evidence" value="ECO:0007669"/>
    <property type="project" value="UniProtKB-KW"/>
</dbReference>
<dbReference type="InterPro" id="IPR036615">
    <property type="entry name" value="Mur_ligase_C_dom_sf"/>
</dbReference>
<dbReference type="Gene3D" id="3.90.190.20">
    <property type="entry name" value="Mur ligase, C-terminal domain"/>
    <property type="match status" value="1"/>
</dbReference>
<reference evidence="13 14" key="1">
    <citation type="submission" date="2018-10" db="EMBL/GenBank/DDBJ databases">
        <authorList>
            <person name="Criscuolo A."/>
        </authorList>
    </citation>
    <scope>NUCLEOTIDE SEQUENCE [LARGE SCALE GENOMIC DNA]</scope>
    <source>
        <strain evidence="13">DnA1</strain>
    </source>
</reference>
<feature type="binding site" evidence="9">
    <location>
        <begin position="147"/>
        <end position="153"/>
    </location>
    <ligand>
        <name>ATP</name>
        <dbReference type="ChEBI" id="CHEBI:30616"/>
    </ligand>
</feature>
<protein>
    <recommendedName>
        <fullName evidence="9 10">UDP-N-acetylmuramoylalanine--D-glutamate ligase</fullName>
        <ecNumber evidence="9 10">6.3.2.9</ecNumber>
    </recommendedName>
    <alternativeName>
        <fullName evidence="9">D-glutamic acid-adding enzyme</fullName>
    </alternativeName>
    <alternativeName>
        <fullName evidence="9">UDP-N-acetylmuramoyl-L-alanyl-D-glutamate synthetase</fullName>
    </alternativeName>
</protein>